<dbReference type="EMBL" id="JAGTTL010000039">
    <property type="protein sequence ID" value="KAK6291801.1"/>
    <property type="molecule type" value="Genomic_DNA"/>
</dbReference>
<comment type="caution">
    <text evidence="1">The sequence shown here is derived from an EMBL/GenBank/DDBJ whole genome shotgun (WGS) entry which is preliminary data.</text>
</comment>
<dbReference type="Proteomes" id="UP001356427">
    <property type="component" value="Unassembled WGS sequence"/>
</dbReference>
<organism evidence="1 2">
    <name type="scientific">Coregonus suidteri</name>
    <dbReference type="NCBI Taxonomy" id="861788"/>
    <lineage>
        <taxon>Eukaryota</taxon>
        <taxon>Metazoa</taxon>
        <taxon>Chordata</taxon>
        <taxon>Craniata</taxon>
        <taxon>Vertebrata</taxon>
        <taxon>Euteleostomi</taxon>
        <taxon>Actinopterygii</taxon>
        <taxon>Neopterygii</taxon>
        <taxon>Teleostei</taxon>
        <taxon>Protacanthopterygii</taxon>
        <taxon>Salmoniformes</taxon>
        <taxon>Salmonidae</taxon>
        <taxon>Coregoninae</taxon>
        <taxon>Coregonus</taxon>
    </lineage>
</organism>
<reference evidence="1 2" key="1">
    <citation type="submission" date="2021-04" db="EMBL/GenBank/DDBJ databases">
        <authorList>
            <person name="De Guttry C."/>
            <person name="Zahm M."/>
            <person name="Klopp C."/>
            <person name="Cabau C."/>
            <person name="Louis A."/>
            <person name="Berthelot C."/>
            <person name="Parey E."/>
            <person name="Roest Crollius H."/>
            <person name="Montfort J."/>
            <person name="Robinson-Rechavi M."/>
            <person name="Bucao C."/>
            <person name="Bouchez O."/>
            <person name="Gislard M."/>
            <person name="Lluch J."/>
            <person name="Milhes M."/>
            <person name="Lampietro C."/>
            <person name="Lopez Roques C."/>
            <person name="Donnadieu C."/>
            <person name="Braasch I."/>
            <person name="Desvignes T."/>
            <person name="Postlethwait J."/>
            <person name="Bobe J."/>
            <person name="Wedekind C."/>
            <person name="Guiguen Y."/>
        </authorList>
    </citation>
    <scope>NUCLEOTIDE SEQUENCE [LARGE SCALE GENOMIC DNA]</scope>
    <source>
        <strain evidence="1">Cs_M1</strain>
        <tissue evidence="1">Blood</tissue>
    </source>
</reference>
<evidence type="ECO:0000313" key="2">
    <source>
        <dbReference type="Proteomes" id="UP001356427"/>
    </source>
</evidence>
<proteinExistence type="predicted"/>
<sequence length="143" mass="16880">MVWADISYGQPTQLHFIDGNLNAQRYRDEILRPIFMPFICHHHLMFQHHNALPHVARIFTQFLEAENGPGLHTHQTCHRFSMFGMLWINMYNRVFQFPPISSNFAQPLKRSGTTFHRPQSNLINLMRRRCVALHEANGGHTRY</sequence>
<accession>A0AAN8Q9U1</accession>
<evidence type="ECO:0000313" key="1">
    <source>
        <dbReference type="EMBL" id="KAK6291801.1"/>
    </source>
</evidence>
<protein>
    <submittedName>
        <fullName evidence="1">Uncharacterized protein</fullName>
    </submittedName>
</protein>
<dbReference type="GO" id="GO:0003676">
    <property type="term" value="F:nucleic acid binding"/>
    <property type="evidence" value="ECO:0007669"/>
    <property type="project" value="InterPro"/>
</dbReference>
<keyword evidence="2" id="KW-1185">Reference proteome</keyword>
<dbReference type="AlphaFoldDB" id="A0AAN8Q9U1"/>
<dbReference type="Gene3D" id="3.30.420.10">
    <property type="entry name" value="Ribonuclease H-like superfamily/Ribonuclease H"/>
    <property type="match status" value="1"/>
</dbReference>
<dbReference type="InterPro" id="IPR036397">
    <property type="entry name" value="RNaseH_sf"/>
</dbReference>
<gene>
    <name evidence="1" type="ORF">J4Q44_G00375860</name>
</gene>
<name>A0AAN8Q9U1_9TELE</name>